<comment type="cofactor">
    <cofactor evidence="1">
        <name>Mn(2+)</name>
        <dbReference type="ChEBI" id="CHEBI:29035"/>
    </cofactor>
</comment>
<evidence type="ECO:0000256" key="8">
    <source>
        <dbReference type="ARBA" id="ARBA00022723"/>
    </source>
</evidence>
<accession>A0A4Y1RXU0</accession>
<keyword evidence="17" id="KW-0238">DNA-binding</keyword>
<dbReference type="InterPro" id="IPR001208">
    <property type="entry name" value="MCM_dom"/>
</dbReference>
<keyword evidence="14" id="KW-0067">ATP-binding</keyword>
<feature type="domain" description="Dicer dsRNA-binding fold" evidence="31">
    <location>
        <begin position="653"/>
        <end position="743"/>
    </location>
</feature>
<comment type="cofactor">
    <cofactor evidence="2">
        <name>Mg(2+)</name>
        <dbReference type="ChEBI" id="CHEBI:18420"/>
    </cofactor>
</comment>
<keyword evidence="19" id="KW-0539">Nucleus</keyword>
<dbReference type="InterPro" id="IPR014001">
    <property type="entry name" value="Helicase_ATP-bd"/>
</dbReference>
<dbReference type="PROSITE" id="PS51194">
    <property type="entry name" value="HELICASE_CTER"/>
    <property type="match status" value="1"/>
</dbReference>
<dbReference type="Pfam" id="PF03368">
    <property type="entry name" value="Dicer_dimer"/>
    <property type="match status" value="1"/>
</dbReference>
<dbReference type="Gene3D" id="1.10.1520.10">
    <property type="entry name" value="Ribonuclease III domain"/>
    <property type="match status" value="2"/>
</dbReference>
<feature type="compositionally biased region" description="Polar residues" evidence="24">
    <location>
        <begin position="73"/>
        <end position="82"/>
    </location>
</feature>
<dbReference type="GO" id="GO:0003678">
    <property type="term" value="F:DNA helicase activity"/>
    <property type="evidence" value="ECO:0007669"/>
    <property type="project" value="UniProtKB-EC"/>
</dbReference>
<dbReference type="GO" id="GO:0016887">
    <property type="term" value="F:ATP hydrolysis activity"/>
    <property type="evidence" value="ECO:0007669"/>
    <property type="project" value="RHEA"/>
</dbReference>
<evidence type="ECO:0000259" key="27">
    <source>
        <dbReference type="PROSITE" id="PS50142"/>
    </source>
</evidence>
<dbReference type="SMART" id="SM00949">
    <property type="entry name" value="PAZ"/>
    <property type="match status" value="1"/>
</dbReference>
<evidence type="ECO:0000256" key="23">
    <source>
        <dbReference type="PROSITE-ProRule" id="PRU00657"/>
    </source>
</evidence>
<keyword evidence="11" id="KW-0255">Endonuclease</keyword>
<dbReference type="Pfam" id="PF00636">
    <property type="entry name" value="Ribonuclease_3"/>
    <property type="match status" value="2"/>
</dbReference>
<evidence type="ECO:0000256" key="11">
    <source>
        <dbReference type="ARBA" id="ARBA00022759"/>
    </source>
</evidence>
<comment type="subcellular location">
    <subcellularLocation>
        <location evidence="3">Nucleus</location>
    </subcellularLocation>
</comment>
<evidence type="ECO:0000256" key="12">
    <source>
        <dbReference type="ARBA" id="ARBA00022801"/>
    </source>
</evidence>
<dbReference type="InterPro" id="IPR005034">
    <property type="entry name" value="Dicer_dimerisation"/>
</dbReference>
<dbReference type="GO" id="GO:0004525">
    <property type="term" value="F:ribonuclease III activity"/>
    <property type="evidence" value="ECO:0007669"/>
    <property type="project" value="InterPro"/>
</dbReference>
<dbReference type="GO" id="GO:0042555">
    <property type="term" value="C:MCM complex"/>
    <property type="evidence" value="ECO:0007669"/>
    <property type="project" value="InterPro"/>
</dbReference>
<dbReference type="SUPFAM" id="SSF69065">
    <property type="entry name" value="RNase III domain-like"/>
    <property type="match status" value="2"/>
</dbReference>
<dbReference type="Pfam" id="PF21933">
    <property type="entry name" value="MCM5_C"/>
    <property type="match status" value="1"/>
</dbReference>
<dbReference type="PROSITE" id="PS00517">
    <property type="entry name" value="RNASE_3_1"/>
    <property type="match status" value="1"/>
</dbReference>
<dbReference type="CDD" id="cd18034">
    <property type="entry name" value="DEXHc_dicer"/>
    <property type="match status" value="1"/>
</dbReference>
<dbReference type="Gene3D" id="2.170.260.10">
    <property type="entry name" value="paz domain"/>
    <property type="match status" value="1"/>
</dbReference>
<dbReference type="InterPro" id="IPR003100">
    <property type="entry name" value="PAZ_dom"/>
</dbReference>
<keyword evidence="15" id="KW-0460">Magnesium</keyword>
<evidence type="ECO:0000259" key="26">
    <source>
        <dbReference type="PROSITE" id="PS50137"/>
    </source>
</evidence>
<reference evidence="32" key="1">
    <citation type="journal article" date="2019" name="Science">
        <title>Mutation of a bHLH transcription factor allowed almond domestication.</title>
        <authorList>
            <person name="Sanchez-Perez R."/>
            <person name="Pavan S."/>
            <person name="Mazzeo R."/>
            <person name="Moldovan C."/>
            <person name="Aiese Cigliano R."/>
            <person name="Del Cueto J."/>
            <person name="Ricciardi F."/>
            <person name="Lotti C."/>
            <person name="Ricciardi L."/>
            <person name="Dicenta F."/>
            <person name="Lopez-Marques R.L."/>
            <person name="Lindberg Moller B."/>
        </authorList>
    </citation>
    <scope>NUCLEOTIDE SEQUENCE</scope>
</reference>
<dbReference type="InterPro" id="IPR033762">
    <property type="entry name" value="MCM_OB"/>
</dbReference>
<dbReference type="Pfam" id="PF00271">
    <property type="entry name" value="Helicase_C"/>
    <property type="match status" value="1"/>
</dbReference>
<dbReference type="InterPro" id="IPR054125">
    <property type="entry name" value="MCM5_C"/>
</dbReference>
<dbReference type="FunFam" id="1.10.1520.10:FF:000004">
    <property type="entry name" value="Endoribonuclease dicer-like 1"/>
    <property type="match status" value="1"/>
</dbReference>
<dbReference type="GO" id="GO:0030422">
    <property type="term" value="P:siRNA processing"/>
    <property type="evidence" value="ECO:0007669"/>
    <property type="project" value="TreeGrafter"/>
</dbReference>
<dbReference type="GO" id="GO:0046872">
    <property type="term" value="F:metal ion binding"/>
    <property type="evidence" value="ECO:0007669"/>
    <property type="project" value="UniProtKB-KW"/>
</dbReference>
<evidence type="ECO:0000259" key="30">
    <source>
        <dbReference type="PROSITE" id="PS51194"/>
    </source>
</evidence>
<comment type="catalytic activity">
    <reaction evidence="22">
        <text>ATP + H2O = ADP + phosphate + H(+)</text>
        <dbReference type="Rhea" id="RHEA:13065"/>
        <dbReference type="ChEBI" id="CHEBI:15377"/>
        <dbReference type="ChEBI" id="CHEBI:15378"/>
        <dbReference type="ChEBI" id="CHEBI:30616"/>
        <dbReference type="ChEBI" id="CHEBI:43474"/>
        <dbReference type="ChEBI" id="CHEBI:456216"/>
        <dbReference type="EC" id="3.6.4.12"/>
    </reaction>
</comment>
<keyword evidence="9" id="KW-0677">Repeat</keyword>
<keyword evidence="8" id="KW-0479">Metal-binding</keyword>
<feature type="domain" description="PAZ" evidence="28">
    <location>
        <begin position="934"/>
        <end position="1046"/>
    </location>
</feature>
<evidence type="ECO:0000256" key="14">
    <source>
        <dbReference type="ARBA" id="ARBA00022840"/>
    </source>
</evidence>
<dbReference type="GO" id="GO:0005634">
    <property type="term" value="C:nucleus"/>
    <property type="evidence" value="ECO:0007669"/>
    <property type="project" value="UniProtKB-SubCell"/>
</dbReference>
<evidence type="ECO:0000256" key="1">
    <source>
        <dbReference type="ARBA" id="ARBA00001936"/>
    </source>
</evidence>
<evidence type="ECO:0000256" key="13">
    <source>
        <dbReference type="ARBA" id="ARBA00022806"/>
    </source>
</evidence>
<dbReference type="SMART" id="SM00490">
    <property type="entry name" value="HELICc"/>
    <property type="match status" value="1"/>
</dbReference>
<feature type="domain" description="Helicase C-terminal" evidence="30">
    <location>
        <begin position="469"/>
        <end position="626"/>
    </location>
</feature>
<dbReference type="PRINTS" id="PR01661">
    <property type="entry name" value="MCMPROTEIN5"/>
</dbReference>
<evidence type="ECO:0000259" key="29">
    <source>
        <dbReference type="PROSITE" id="PS51192"/>
    </source>
</evidence>
<dbReference type="PROSITE" id="PS51327">
    <property type="entry name" value="DICER_DSRBF"/>
    <property type="match status" value="1"/>
</dbReference>
<evidence type="ECO:0000256" key="10">
    <source>
        <dbReference type="ARBA" id="ARBA00022741"/>
    </source>
</evidence>
<sequence>MNDFITNIFENARKPGRRGMLVDSASQPATKTNALRKQQQQRLPTLRSTNTPSHKHTAHTQPERNKKQHSLRASRSDSANAQVQRLTAKPILSPPVAWTTLGASSGADDVLVESGAGALKSDKDPRKVARKYQLELCKRALEENIIVYLGTGCGKTHIAVLLIYELGHLIRKPEKNKCIFLAPTVALVQQQARVIEDSLDFKVGIYCGSSNQFKNHRDWEKEMEQYEVLVMTLKYCYMESIALLIFDECHHAQVQSNHPYAEIMKLFYKTDDTKLPRIFGMTASPVVGKGASSQANLSKSINSLESLLDAKVYSVEDKEELYHFVSSPVITVYDYGPVIRNTSSHYTSYCTKLEQIKRQCIEELSKKTNDYQSRRSAKKLLNRMHDSILFCLESLGLWGALKASHILLNGDHFERNELMEEEGNNGDDTACVNYLTRADDILATDCLRDAIAADLSCVEILKEPFFSRKLLRLIGILSSFRLQQNMKCIIFVNRIVTASSLSYILQRLKFLASWKCDFLVGVHSRLMSMSRKKMNIILDKFRSGELNLLIATKVGEEGLDIQTCCLVIRFDLPETVASFIQSRGRARMPQSEYAFLVNSGNQKELDLIEKFRKDEDKMNMEIAFRTSSETFIGSEDRIYKVDSSGASISSGYSISLLHQYCSKLPHDEYFDPNPKFFFLDDLGGTICHIILPSNAPIHQIVSTQQSSMEDAKKDACLKAIEELHKLGALSDYLLPQQSNPNVEELMLDSSDSDSTEDEDSRAELHEMVVPAALKEPWSNLEDHVSLSSYYLKFNPVPEDRIYKSFGLFVKAPLPVEAESMELDLHLAHSRSVMTELVPSGFAEFGKDEILLAQNFQEMFLKLVLDRTEFVSEFVPLGKHDFSRSSSSTFYLLLPVTLGNNYKIASIDWRTIKKCLSSPVFRAPGDALGRKSHPSDIRLASGYKSISDVKNSLVYAPYKSTFYFITDVVQERNAYSPYKDSGTLSYVDHLIKKFHIHLKYPKQQLLHAKPLFCLHNLLHNRKQEDSGPQQLDEYFIDLPPELCELKVLGFSKDIGSSISLLPSIMHRLENLLVAIELKHVLSVSFPEGAEVTAERVLEALTTEKCQERFSLERLEILGDAFLKFAVGRHFFLLHDSLDEGGLTRKRSNVVNNSNLFKLATRSNLQVYIRDQSFEPSQFFALGRPCPRICGKETLGAIDSQFSVVNHTNSSEVRCSKGHHWLYKKTIADVVESLIGAFVVDSGFKAATAFLRWIGIQVDFEPSQVTEVCIASTRYIPLSACMDIAALENSLGYQFVHKGLLLQAFVHPSYNKHGGGCYQRLEFLGDAVLDYLITSYLYSVYPKLKPGQLTDLRSVSVNNKAFANVAVDRSFHKFLICDSSSLSEAIKVYVDFIDTPASERGLLDGQNSLGDLVESCLGAILLDTGFNLNRVWEIMLSFLKPIMSFSSLQLSPIRELRELCQAHTWDLRFLPSKKGKTYSIQATVEGNNVRATASSTRLNKKDAIRICAKLIFAELKAQGNIPKTKSLEEVLKSSSEMEAKLIGYDETPIDVVLPDVIGFDKLNVQEPCRRNFNSKMHIKEERNGDSSCIKPVLQPPPSFEAVKIQPSETRGNPSCDANSQAKGGSHKATARARLYEICAANYWEPPLFECCNEEGPSHLKLFTFKVVVKIEEAPDMILECFGSPHGNKKAAAEHAAEGALWYLRNGGARKQSIDMSGWDEGAIYYSDQAQSLGGDSGDPGSNAAAATRHSALQKFKEFIRSFETQKNVFSYRESLLHNPKYLLVDIEDLDAFDADLVAKLRNSPADYLPLFENAAGQVLANLKTKVPGNEGQLEERVPEDVQILLTSKEDPASMRRLGAQCISKLVKVAGITIAASRVKAKATYVIVMCKNCKNVQRVPCRPGLGGAIVPRSCNHIPQPGEEPCPLDPWVVVPDKSKYVDQQTLKLQENPEDVPTGELPRNILLSVDRHLVQTIVPGTRLTIMGIYSIYQASNSSTSHKGAVAVRQPYIRVVGIEEANDANSRGPASFTQEEIEEFKKFAAEPDVYTSICSKIAPSIFGHEDVKKAVACLIFGGSRKFLKFVEKTAPIAVYTSGKGSSAAGLTASVIRDSSSREFYLEGGAMVLADGVLVAIHEAMEQQTISIAKAGITTVLNSRTSVLAAANPPSGRYDDLKTAQDNIDLQTTILSRFDLIFIVKDIRMYSQDKIIASHIIKVHASAGAALGDNRVVSKEENWLKRYIQYCRTECHPRLSEPASKKLQDNYVKIRQDMRQQANETGEAAAIPITVRQLEAIVRLSEALAKMKLCHVATEDNVKEAIRLFTVSTMDAAKSGINQQVNLTAEMANEIKQAETQIRRRVGIGNHISERKLIDELTRMGMNESIVRRALIIMHQRDEVEYKRERLYTITSIGSTLSNA</sequence>
<dbReference type="Pfam" id="PF14551">
    <property type="entry name" value="MCM_N"/>
    <property type="match status" value="1"/>
</dbReference>
<evidence type="ECO:0000259" key="25">
    <source>
        <dbReference type="PROSITE" id="PS50051"/>
    </source>
</evidence>
<dbReference type="PANTHER" id="PTHR14950">
    <property type="entry name" value="DICER-RELATED"/>
    <property type="match status" value="1"/>
</dbReference>
<comment type="similarity">
    <text evidence="4">Belongs to the MCM family.</text>
</comment>
<dbReference type="SMART" id="SM00535">
    <property type="entry name" value="RIBOc"/>
    <property type="match status" value="2"/>
</dbReference>
<dbReference type="Gene3D" id="3.30.1640.10">
    <property type="entry name" value="mini-chromosome maintenance (MCM) complex, chain A, domain 1"/>
    <property type="match status" value="1"/>
</dbReference>
<gene>
    <name evidence="32" type="ORF">Prudu_020774</name>
</gene>
<dbReference type="PROSITE" id="PS51192">
    <property type="entry name" value="HELICASE_ATP_BIND_1"/>
    <property type="match status" value="1"/>
</dbReference>
<dbReference type="PANTHER" id="PTHR14950:SF15">
    <property type="entry name" value="DICER-LIKE PROTEIN 4"/>
    <property type="match status" value="1"/>
</dbReference>
<evidence type="ECO:0000256" key="4">
    <source>
        <dbReference type="ARBA" id="ARBA00008010"/>
    </source>
</evidence>
<organism evidence="32">
    <name type="scientific">Prunus dulcis</name>
    <name type="common">Almond</name>
    <name type="synonym">Amygdalus dulcis</name>
    <dbReference type="NCBI Taxonomy" id="3755"/>
    <lineage>
        <taxon>Eukaryota</taxon>
        <taxon>Viridiplantae</taxon>
        <taxon>Streptophyta</taxon>
        <taxon>Embryophyta</taxon>
        <taxon>Tracheophyta</taxon>
        <taxon>Spermatophyta</taxon>
        <taxon>Magnoliopsida</taxon>
        <taxon>eudicotyledons</taxon>
        <taxon>Gunneridae</taxon>
        <taxon>Pentapetalae</taxon>
        <taxon>rosids</taxon>
        <taxon>fabids</taxon>
        <taxon>Rosales</taxon>
        <taxon>Rosaceae</taxon>
        <taxon>Amygdaloideae</taxon>
        <taxon>Amygdaleae</taxon>
        <taxon>Prunus</taxon>
    </lineage>
</organism>
<evidence type="ECO:0000259" key="28">
    <source>
        <dbReference type="PROSITE" id="PS50821"/>
    </source>
</evidence>
<dbReference type="Gene3D" id="3.30.160.380">
    <property type="entry name" value="Dicer dimerisation domain"/>
    <property type="match status" value="1"/>
</dbReference>
<evidence type="ECO:0000313" key="32">
    <source>
        <dbReference type="EMBL" id="BBH08553.1"/>
    </source>
</evidence>
<dbReference type="FunFam" id="3.40.50.300:FF:000628">
    <property type="entry name" value="Endoribonuclease Dicer"/>
    <property type="match status" value="1"/>
</dbReference>
<keyword evidence="20" id="KW-0131">Cell cycle</keyword>
<dbReference type="Gene3D" id="2.20.28.10">
    <property type="match status" value="1"/>
</dbReference>
<keyword evidence="7" id="KW-0540">Nuclease</keyword>
<dbReference type="InterPro" id="IPR012340">
    <property type="entry name" value="NA-bd_OB-fold"/>
</dbReference>
<dbReference type="FunFam" id="3.30.160.380:FF:000001">
    <property type="entry name" value="Endoribonuclease dicer-like 1"/>
    <property type="match status" value="1"/>
</dbReference>
<evidence type="ECO:0000256" key="6">
    <source>
        <dbReference type="ARBA" id="ARBA00022705"/>
    </source>
</evidence>
<evidence type="ECO:0000256" key="20">
    <source>
        <dbReference type="ARBA" id="ARBA00023306"/>
    </source>
</evidence>
<dbReference type="Gene3D" id="3.40.50.300">
    <property type="entry name" value="P-loop containing nucleotide triphosphate hydrolases"/>
    <property type="match status" value="3"/>
</dbReference>
<evidence type="ECO:0000256" key="24">
    <source>
        <dbReference type="SAM" id="MobiDB-lite"/>
    </source>
</evidence>
<dbReference type="SMART" id="SM00487">
    <property type="entry name" value="DEXDc"/>
    <property type="match status" value="1"/>
</dbReference>
<evidence type="ECO:0000256" key="7">
    <source>
        <dbReference type="ARBA" id="ARBA00022722"/>
    </source>
</evidence>
<feature type="domain" description="Helicase ATP-binding" evidence="29">
    <location>
        <begin position="136"/>
        <end position="303"/>
    </location>
</feature>
<evidence type="ECO:0000256" key="9">
    <source>
        <dbReference type="ARBA" id="ARBA00022737"/>
    </source>
</evidence>
<dbReference type="InterPro" id="IPR027925">
    <property type="entry name" value="MCM_N"/>
</dbReference>
<keyword evidence="13" id="KW-0347">Helicase</keyword>
<dbReference type="Pfam" id="PF17207">
    <property type="entry name" value="MCM_OB"/>
    <property type="match status" value="1"/>
</dbReference>
<feature type="compositionally biased region" description="Polar residues" evidence="24">
    <location>
        <begin position="24"/>
        <end position="52"/>
    </location>
</feature>
<dbReference type="InterPro" id="IPR031327">
    <property type="entry name" value="MCM"/>
</dbReference>
<dbReference type="InterPro" id="IPR011545">
    <property type="entry name" value="DEAD/DEAH_box_helicase_dom"/>
</dbReference>
<dbReference type="Pfam" id="PF14709">
    <property type="entry name" value="DND1_DSRM"/>
    <property type="match status" value="1"/>
</dbReference>
<dbReference type="PROSITE" id="PS50137">
    <property type="entry name" value="DS_RBD"/>
    <property type="match status" value="1"/>
</dbReference>
<dbReference type="FunFam" id="3.30.1640.10:FF:000016">
    <property type="entry name" value="DNA helicase"/>
    <property type="match status" value="1"/>
</dbReference>
<dbReference type="InterPro" id="IPR041562">
    <property type="entry name" value="MCM_lid"/>
</dbReference>
<evidence type="ECO:0000256" key="5">
    <source>
        <dbReference type="ARBA" id="ARBA00012551"/>
    </source>
</evidence>
<dbReference type="PROSITE" id="PS50051">
    <property type="entry name" value="MCM_2"/>
    <property type="match status" value="1"/>
</dbReference>
<dbReference type="SUPFAM" id="SSF54768">
    <property type="entry name" value="dsRNA-binding domain-like"/>
    <property type="match status" value="2"/>
</dbReference>
<dbReference type="CDD" id="cd00593">
    <property type="entry name" value="RIBOc"/>
    <property type="match status" value="2"/>
</dbReference>
<evidence type="ECO:0000256" key="22">
    <source>
        <dbReference type="ARBA" id="ARBA00047995"/>
    </source>
</evidence>
<dbReference type="FunFam" id="3.40.50.300:FF:000420">
    <property type="entry name" value="Endoribonuclease dicer-like 1"/>
    <property type="match status" value="1"/>
</dbReference>
<dbReference type="InterPro" id="IPR027417">
    <property type="entry name" value="P-loop_NTPase"/>
</dbReference>
<evidence type="ECO:0000256" key="15">
    <source>
        <dbReference type="ARBA" id="ARBA00022842"/>
    </source>
</evidence>
<dbReference type="SMART" id="SM00350">
    <property type="entry name" value="MCM"/>
    <property type="match status" value="1"/>
</dbReference>
<name>A0A4Y1RXU0_PRUDU</name>
<dbReference type="Pfam" id="PF00270">
    <property type="entry name" value="DEAD"/>
    <property type="match status" value="1"/>
</dbReference>
<dbReference type="SUPFAM" id="SSF52540">
    <property type="entry name" value="P-loop containing nucleoside triphosphate hydrolases"/>
    <property type="match status" value="2"/>
</dbReference>
<dbReference type="CDD" id="cd18802">
    <property type="entry name" value="SF2_C_dicer"/>
    <property type="match status" value="1"/>
</dbReference>
<dbReference type="GO" id="GO:0005737">
    <property type="term" value="C:cytoplasm"/>
    <property type="evidence" value="ECO:0007669"/>
    <property type="project" value="TreeGrafter"/>
</dbReference>
<dbReference type="Pfam" id="PF17855">
    <property type="entry name" value="MCM_lid"/>
    <property type="match status" value="1"/>
</dbReference>
<keyword evidence="10" id="KW-0547">Nucleotide-binding</keyword>
<dbReference type="EC" id="3.6.4.12" evidence="5"/>
<feature type="domain" description="DRBM" evidence="26">
    <location>
        <begin position="1627"/>
        <end position="1703"/>
    </location>
</feature>
<keyword evidence="12" id="KW-0378">Hydrolase</keyword>
<dbReference type="Pfam" id="PF02170">
    <property type="entry name" value="PAZ"/>
    <property type="match status" value="1"/>
</dbReference>
<proteinExistence type="inferred from homology"/>
<dbReference type="GO" id="GO:0005524">
    <property type="term" value="F:ATP binding"/>
    <property type="evidence" value="ECO:0007669"/>
    <property type="project" value="UniProtKB-KW"/>
</dbReference>
<dbReference type="InterPro" id="IPR008048">
    <property type="entry name" value="MCM5"/>
</dbReference>
<keyword evidence="6" id="KW-0235">DNA replication</keyword>
<dbReference type="EMBL" id="AP019303">
    <property type="protein sequence ID" value="BBH08553.1"/>
    <property type="molecule type" value="Genomic_DNA"/>
</dbReference>
<dbReference type="InterPro" id="IPR014720">
    <property type="entry name" value="dsRBD_dom"/>
</dbReference>
<keyword evidence="16 23" id="KW-0694">RNA-binding</keyword>
<dbReference type="InterPro" id="IPR000999">
    <property type="entry name" value="RNase_III_dom"/>
</dbReference>
<dbReference type="Gene3D" id="2.40.50.140">
    <property type="entry name" value="Nucleic acid-binding proteins"/>
    <property type="match status" value="1"/>
</dbReference>
<evidence type="ECO:0000256" key="2">
    <source>
        <dbReference type="ARBA" id="ARBA00001946"/>
    </source>
</evidence>
<evidence type="ECO:0000256" key="18">
    <source>
        <dbReference type="ARBA" id="ARBA00023158"/>
    </source>
</evidence>
<evidence type="ECO:0000256" key="17">
    <source>
        <dbReference type="ARBA" id="ARBA00023125"/>
    </source>
</evidence>
<dbReference type="FunFam" id="2.20.28.10:FF:000005">
    <property type="entry name" value="DNA helicase"/>
    <property type="match status" value="1"/>
</dbReference>
<dbReference type="PROSITE" id="PS50142">
    <property type="entry name" value="RNASE_3_2"/>
    <property type="match status" value="2"/>
</dbReference>
<dbReference type="SMART" id="SM00358">
    <property type="entry name" value="DSRM"/>
    <property type="match status" value="2"/>
</dbReference>
<dbReference type="GO" id="GO:0003688">
    <property type="term" value="F:DNA replication origin binding"/>
    <property type="evidence" value="ECO:0007669"/>
    <property type="project" value="InterPro"/>
</dbReference>
<evidence type="ECO:0000259" key="31">
    <source>
        <dbReference type="PROSITE" id="PS51327"/>
    </source>
</evidence>
<evidence type="ECO:0000256" key="19">
    <source>
        <dbReference type="ARBA" id="ARBA00023242"/>
    </source>
</evidence>
<feature type="region of interest" description="Disordered" evidence="24">
    <location>
        <begin position="16"/>
        <end position="82"/>
    </location>
</feature>
<evidence type="ECO:0000256" key="3">
    <source>
        <dbReference type="ARBA" id="ARBA00004123"/>
    </source>
</evidence>
<feature type="domain" description="MCM C-terminal AAA(+) ATPase" evidence="25">
    <location>
        <begin position="2043"/>
        <end position="2209"/>
    </location>
</feature>
<feature type="domain" description="RNase III" evidence="27">
    <location>
        <begin position="1073"/>
        <end position="1241"/>
    </location>
</feature>
<evidence type="ECO:0000256" key="16">
    <source>
        <dbReference type="ARBA" id="ARBA00022884"/>
    </source>
</evidence>
<dbReference type="SUPFAM" id="SSF50249">
    <property type="entry name" value="Nucleic acid-binding proteins"/>
    <property type="match status" value="1"/>
</dbReference>
<evidence type="ECO:0000256" key="21">
    <source>
        <dbReference type="ARBA" id="ARBA00035116"/>
    </source>
</evidence>
<dbReference type="InterPro" id="IPR001650">
    <property type="entry name" value="Helicase_C-like"/>
</dbReference>
<dbReference type="GO" id="GO:0006270">
    <property type="term" value="P:DNA replication initiation"/>
    <property type="evidence" value="ECO:0007669"/>
    <property type="project" value="InterPro"/>
</dbReference>
<dbReference type="Pfam" id="PF00493">
    <property type="entry name" value="MCM"/>
    <property type="match status" value="1"/>
</dbReference>
<feature type="domain" description="RNase III" evidence="27">
    <location>
        <begin position="1282"/>
        <end position="1423"/>
    </location>
</feature>
<comment type="similarity">
    <text evidence="21 23">Belongs to the helicase family. Dicer subfamily.</text>
</comment>
<dbReference type="PROSITE" id="PS50821">
    <property type="entry name" value="PAZ"/>
    <property type="match status" value="1"/>
</dbReference>
<keyword evidence="18" id="KW-0943">RNA-mediated gene silencing</keyword>
<dbReference type="InterPro" id="IPR038248">
    <property type="entry name" value="Dicer_dimer_sf"/>
</dbReference>
<dbReference type="GO" id="GO:0003723">
    <property type="term" value="F:RNA binding"/>
    <property type="evidence" value="ECO:0007669"/>
    <property type="project" value="UniProtKB-UniRule"/>
</dbReference>
<dbReference type="InterPro" id="IPR036389">
    <property type="entry name" value="RNase_III_sf"/>
</dbReference>
<protein>
    <recommendedName>
        <fullName evidence="5">DNA helicase</fullName>
        <ecNumber evidence="5">3.6.4.12</ecNumber>
    </recommendedName>
</protein>
<dbReference type="Gene3D" id="3.30.160.20">
    <property type="match status" value="1"/>
</dbReference>